<dbReference type="Pfam" id="PF22435">
    <property type="entry name" value="MRM3-like_sub_bind"/>
    <property type="match status" value="1"/>
</dbReference>
<keyword evidence="7" id="KW-1185">Reference proteome</keyword>
<name>F5J0R7_9BACT</name>
<dbReference type="InterPro" id="IPR053888">
    <property type="entry name" value="MRM3-like_sub_bind"/>
</dbReference>
<dbReference type="Proteomes" id="UP000004913">
    <property type="component" value="Unassembled WGS sequence"/>
</dbReference>
<dbReference type="PANTHER" id="PTHR43191">
    <property type="entry name" value="RRNA METHYLTRANSFERASE 3"/>
    <property type="match status" value="1"/>
</dbReference>
<evidence type="ECO:0000256" key="3">
    <source>
        <dbReference type="ARBA" id="ARBA00022679"/>
    </source>
</evidence>
<dbReference type="PANTHER" id="PTHR43191:SF2">
    <property type="entry name" value="RRNA METHYLTRANSFERASE 3, MITOCHONDRIAL"/>
    <property type="match status" value="1"/>
</dbReference>
<comment type="similarity">
    <text evidence="1">Belongs to the class IV-like SAM-binding methyltransferase superfamily. RNA methyltransferase TrmH family.</text>
</comment>
<evidence type="ECO:0000259" key="5">
    <source>
        <dbReference type="Pfam" id="PF22435"/>
    </source>
</evidence>
<dbReference type="InterPro" id="IPR029064">
    <property type="entry name" value="Ribosomal_eL30-like_sf"/>
</dbReference>
<dbReference type="AlphaFoldDB" id="F5J0R7"/>
<feature type="domain" description="tRNA/rRNA methyltransferase SpoU type" evidence="4">
    <location>
        <begin position="103"/>
        <end position="242"/>
    </location>
</feature>
<evidence type="ECO:0000259" key="4">
    <source>
        <dbReference type="Pfam" id="PF00588"/>
    </source>
</evidence>
<comment type="caution">
    <text evidence="6">The sequence shown here is derived from an EMBL/GenBank/DDBJ whole genome shotgun (WGS) entry which is preliminary data.</text>
</comment>
<dbReference type="GO" id="GO:0006396">
    <property type="term" value="P:RNA processing"/>
    <property type="evidence" value="ECO:0007669"/>
    <property type="project" value="InterPro"/>
</dbReference>
<dbReference type="CDD" id="cd18109">
    <property type="entry name" value="SpoU-like_RNA-MTase"/>
    <property type="match status" value="1"/>
</dbReference>
<dbReference type="SUPFAM" id="SSF55315">
    <property type="entry name" value="L30e-like"/>
    <property type="match status" value="1"/>
</dbReference>
<dbReference type="HOGENOM" id="CLU_021322_3_2_10"/>
<gene>
    <name evidence="6" type="ORF">HMPREF9455_02934</name>
</gene>
<dbReference type="InterPro" id="IPR029026">
    <property type="entry name" value="tRNA_m1G_MTases_N"/>
</dbReference>
<reference evidence="6 7" key="1">
    <citation type="submission" date="2011-04" db="EMBL/GenBank/DDBJ databases">
        <title>The Genome Sequence of Dysgonomonas gadei ATCC BAA-286.</title>
        <authorList>
            <consortium name="The Broad Institute Genome Sequencing Platform"/>
            <person name="Earl A."/>
            <person name="Ward D."/>
            <person name="Feldgarden M."/>
            <person name="Gevers D."/>
            <person name="Pudlo N."/>
            <person name="Martens E."/>
            <person name="Allen-Vercoe E."/>
            <person name="Young S.K."/>
            <person name="Zeng Q."/>
            <person name="Gargeya S."/>
            <person name="Fitzgerald M."/>
            <person name="Haas B."/>
            <person name="Abouelleil A."/>
            <person name="Alvarado L."/>
            <person name="Arachchi H.M."/>
            <person name="Berlin A."/>
            <person name="Brown A."/>
            <person name="Chapman S.B."/>
            <person name="Chen Z."/>
            <person name="Dunbar C."/>
            <person name="Freedman E."/>
            <person name="Gearin G."/>
            <person name="Gellesch M."/>
            <person name="Goldberg J."/>
            <person name="Griggs A."/>
            <person name="Gujja S."/>
            <person name="Heiman D."/>
            <person name="Howarth C."/>
            <person name="Larson L."/>
            <person name="Lui A."/>
            <person name="MacDonald P.J.P."/>
            <person name="Mehta T."/>
            <person name="Montmayeur A."/>
            <person name="Murphy C."/>
            <person name="Neiman D."/>
            <person name="Pearson M."/>
            <person name="Priest M."/>
            <person name="Roberts A."/>
            <person name="Saif S."/>
            <person name="Shea T."/>
            <person name="Shenoy N."/>
            <person name="Sisk P."/>
            <person name="Stolte C."/>
            <person name="Sykes S."/>
            <person name="Yandava C."/>
            <person name="Wortman J."/>
            <person name="Nusbaum C."/>
            <person name="Birren B."/>
        </authorList>
    </citation>
    <scope>NUCLEOTIDE SEQUENCE [LARGE SCALE GENOMIC DNA]</scope>
    <source>
        <strain evidence="6 7">ATCC BAA-286</strain>
    </source>
</reference>
<dbReference type="SUPFAM" id="SSF75217">
    <property type="entry name" value="alpha/beta knot"/>
    <property type="match status" value="1"/>
</dbReference>
<keyword evidence="3" id="KW-0808">Transferase</keyword>
<dbReference type="Gene3D" id="3.30.1330.30">
    <property type="match status" value="1"/>
</dbReference>
<dbReference type="GO" id="GO:0032259">
    <property type="term" value="P:methylation"/>
    <property type="evidence" value="ECO:0007669"/>
    <property type="project" value="UniProtKB-KW"/>
</dbReference>
<evidence type="ECO:0000313" key="6">
    <source>
        <dbReference type="EMBL" id="EGK00660.1"/>
    </source>
</evidence>
<evidence type="ECO:0000256" key="1">
    <source>
        <dbReference type="ARBA" id="ARBA00007228"/>
    </source>
</evidence>
<dbReference type="InterPro" id="IPR001537">
    <property type="entry name" value="SpoU_MeTrfase"/>
</dbReference>
<dbReference type="Gene3D" id="3.40.1280.10">
    <property type="match status" value="1"/>
</dbReference>
<keyword evidence="2" id="KW-0489">Methyltransferase</keyword>
<sequence>MSLSKNKLKYIRSLKEKKFRSEYGTFIAEGNKLVSDLLPYMKCQLLVALPGFLSELNITDIEEVIEVNESQLAQASFLQNPQQVLAVFYQPKHPEAIDINNQLVLALDGIQDPGNLGTIVRLADWYGIKHIFCTHDTADIYNPKVVQATMGALARVTIHHVDLAGFLDNNKHIPVYGTLLDGKNMYEQDITPHGIIVMGNEGNGIRPEIEKRITKKLYIPNYPEGNTTSESLNVAIATAIVCAEFRRRSNKS</sequence>
<dbReference type="Pfam" id="PF00588">
    <property type="entry name" value="SpoU_methylase"/>
    <property type="match status" value="1"/>
</dbReference>
<dbReference type="STRING" id="742766.HMPREF9455_02934"/>
<dbReference type="InterPro" id="IPR029028">
    <property type="entry name" value="Alpha/beta_knot_MTases"/>
</dbReference>
<dbReference type="OrthoDB" id="9785673at2"/>
<dbReference type="GO" id="GO:0008173">
    <property type="term" value="F:RNA methyltransferase activity"/>
    <property type="evidence" value="ECO:0007669"/>
    <property type="project" value="InterPro"/>
</dbReference>
<dbReference type="eggNOG" id="COG0566">
    <property type="taxonomic scope" value="Bacteria"/>
</dbReference>
<organism evidence="6 7">
    <name type="scientific">Dysgonomonas gadei ATCC BAA-286</name>
    <dbReference type="NCBI Taxonomy" id="742766"/>
    <lineage>
        <taxon>Bacteria</taxon>
        <taxon>Pseudomonadati</taxon>
        <taxon>Bacteroidota</taxon>
        <taxon>Bacteroidia</taxon>
        <taxon>Bacteroidales</taxon>
        <taxon>Dysgonomonadaceae</taxon>
        <taxon>Dysgonomonas</taxon>
    </lineage>
</organism>
<dbReference type="InterPro" id="IPR051259">
    <property type="entry name" value="rRNA_Methyltransferase"/>
</dbReference>
<dbReference type="GO" id="GO:0003723">
    <property type="term" value="F:RNA binding"/>
    <property type="evidence" value="ECO:0007669"/>
    <property type="project" value="InterPro"/>
</dbReference>
<evidence type="ECO:0000313" key="7">
    <source>
        <dbReference type="Proteomes" id="UP000004913"/>
    </source>
</evidence>
<evidence type="ECO:0000256" key="2">
    <source>
        <dbReference type="ARBA" id="ARBA00022603"/>
    </source>
</evidence>
<protein>
    <submittedName>
        <fullName evidence="6">Uncharacterized protein</fullName>
    </submittedName>
</protein>
<dbReference type="EMBL" id="ADLV01000035">
    <property type="protein sequence ID" value="EGK00660.1"/>
    <property type="molecule type" value="Genomic_DNA"/>
</dbReference>
<proteinExistence type="inferred from homology"/>
<dbReference type="RefSeq" id="WP_006800465.1">
    <property type="nucleotide sequence ID" value="NZ_GL891986.1"/>
</dbReference>
<accession>F5J0R7</accession>
<feature type="domain" description="MRM3-like substrate binding" evidence="5">
    <location>
        <begin position="6"/>
        <end position="86"/>
    </location>
</feature>